<evidence type="ECO:0000256" key="2">
    <source>
        <dbReference type="SAM" id="Phobius"/>
    </source>
</evidence>
<dbReference type="InterPro" id="IPR005069">
    <property type="entry name" value="Nucl-diP-sugar_transferase"/>
</dbReference>
<keyword evidence="2" id="KW-1133">Transmembrane helix</keyword>
<protein>
    <recommendedName>
        <fullName evidence="3">Nucleotide-diphospho-sugar transferase domain-containing protein</fullName>
    </recommendedName>
</protein>
<dbReference type="Proteomes" id="UP000290189">
    <property type="component" value="Unassembled WGS sequence"/>
</dbReference>
<dbReference type="EMBL" id="OVEO01000005">
    <property type="protein sequence ID" value="SPQ95918.1"/>
    <property type="molecule type" value="Genomic_DNA"/>
</dbReference>
<dbReference type="Pfam" id="PF03407">
    <property type="entry name" value="Nucleotid_trans"/>
    <property type="match status" value="1"/>
</dbReference>
<dbReference type="GO" id="GO:0016757">
    <property type="term" value="F:glycosyltransferase activity"/>
    <property type="evidence" value="ECO:0007669"/>
    <property type="project" value="TreeGrafter"/>
</dbReference>
<evidence type="ECO:0000313" key="7">
    <source>
        <dbReference type="Proteomes" id="UP000290189"/>
    </source>
</evidence>
<evidence type="ECO:0000256" key="1">
    <source>
        <dbReference type="ARBA" id="ARBA00007033"/>
    </source>
</evidence>
<evidence type="ECO:0000313" key="5">
    <source>
        <dbReference type="EMBL" id="SPQ95918.1"/>
    </source>
</evidence>
<keyword evidence="5" id="KW-0496">Mitochondrion</keyword>
<dbReference type="EMBL" id="CDSF01000091">
    <property type="protein sequence ID" value="CEO99584.1"/>
    <property type="molecule type" value="Genomic_DNA"/>
</dbReference>
<reference evidence="4 6" key="1">
    <citation type="submission" date="2015-02" db="EMBL/GenBank/DDBJ databases">
        <authorList>
            <person name="Chooi Y.-H."/>
        </authorList>
    </citation>
    <scope>NUCLEOTIDE SEQUENCE [LARGE SCALE GENOMIC DNA]</scope>
    <source>
        <strain evidence="4">E3</strain>
    </source>
</reference>
<dbReference type="OMA" id="GAKLIMK"/>
<organism evidence="4 6">
    <name type="scientific">Plasmodiophora brassicae</name>
    <name type="common">Clubroot disease agent</name>
    <dbReference type="NCBI Taxonomy" id="37360"/>
    <lineage>
        <taxon>Eukaryota</taxon>
        <taxon>Sar</taxon>
        <taxon>Rhizaria</taxon>
        <taxon>Endomyxa</taxon>
        <taxon>Phytomyxea</taxon>
        <taxon>Plasmodiophorida</taxon>
        <taxon>Plasmodiophoridae</taxon>
        <taxon>Plasmodiophora</taxon>
    </lineage>
</organism>
<geneLocation type="mitochondrion" evidence="5"/>
<evidence type="ECO:0000313" key="6">
    <source>
        <dbReference type="Proteomes" id="UP000039324"/>
    </source>
</evidence>
<keyword evidence="2" id="KW-0472">Membrane</keyword>
<dbReference type="InterPro" id="IPR052636">
    <property type="entry name" value="UDP-D-xylose:L-fucose_XylT"/>
</dbReference>
<feature type="transmembrane region" description="Helical" evidence="2">
    <location>
        <begin position="12"/>
        <end position="30"/>
    </location>
</feature>
<gene>
    <name evidence="4" type="ORF">PBRA_007317</name>
    <name evidence="5" type="ORF">PLBR_LOCUS3133</name>
</gene>
<keyword evidence="6" id="KW-1185">Reference proteome</keyword>
<evidence type="ECO:0000313" key="4">
    <source>
        <dbReference type="EMBL" id="CEO99584.1"/>
    </source>
</evidence>
<dbReference type="STRING" id="37360.A0A0G4IWQ9"/>
<dbReference type="OrthoDB" id="540503at2759"/>
<dbReference type="SUPFAM" id="SSF53448">
    <property type="entry name" value="Nucleotide-diphospho-sugar transferases"/>
    <property type="match status" value="1"/>
</dbReference>
<comment type="similarity">
    <text evidence="1">Belongs to the glycosyltransferase 77 family.</text>
</comment>
<dbReference type="PANTHER" id="PTHR47032">
    <property type="entry name" value="UDP-D-XYLOSE:L-FUCOSE ALPHA-1,3-D-XYLOSYLTRANSFERASE-RELATED"/>
    <property type="match status" value="1"/>
</dbReference>
<feature type="domain" description="Nucleotide-diphospho-sugar transferase" evidence="3">
    <location>
        <begin position="98"/>
        <end position="292"/>
    </location>
</feature>
<evidence type="ECO:0000259" key="3">
    <source>
        <dbReference type="Pfam" id="PF03407"/>
    </source>
</evidence>
<dbReference type="GO" id="GO:0005794">
    <property type="term" value="C:Golgi apparatus"/>
    <property type="evidence" value="ECO:0007669"/>
    <property type="project" value="TreeGrafter"/>
</dbReference>
<reference evidence="5 7" key="2">
    <citation type="submission" date="2018-03" db="EMBL/GenBank/DDBJ databases">
        <authorList>
            <person name="Fogelqvist J."/>
        </authorList>
    </citation>
    <scope>NUCLEOTIDE SEQUENCE [LARGE SCALE GENOMIC DNA]</scope>
</reference>
<keyword evidence="2" id="KW-0812">Transmembrane</keyword>
<dbReference type="AlphaFoldDB" id="A0A0G4IWQ9"/>
<sequence length="315" mass="34911">MGRSWRITSRLRAVTIASAVISTWYVGFYMQHTNRLLTSSATSSTTPAPIGIAPSWPPTRAMLVNIVDADNRVTAIGVNFDYIDIAELLAESIERVGVTNLVIVALDRDAYDVLSVRFPERTFLPPFAASEAVRDAVWGTGKFKAVTSTRPKFILGFLEAGCNVFYVDTDTLWRRNPFPYFKLKDDGSDMMITGSVGNLCTGLIYVKARTAAIDAIRSWADHIDQGEYQDDQAAFNAMIAPKMAAGLRVHRLDDALFPDGRTMFQVGYDWTANPDGPIIIHANYLKGHDSKKAMLIDLIRSGRFLTNMGATDDRK</sequence>
<dbReference type="PANTHER" id="PTHR47032:SF1">
    <property type="entry name" value="UDP-D-XYLOSE:L-FUCOSE ALPHA-1,3-D-XYLOSYLTRANSFERASE-RELATED"/>
    <property type="match status" value="1"/>
</dbReference>
<dbReference type="Proteomes" id="UP000039324">
    <property type="component" value="Unassembled WGS sequence"/>
</dbReference>
<accession>A0A0G4IWQ9</accession>
<proteinExistence type="inferred from homology"/>
<dbReference type="InterPro" id="IPR029044">
    <property type="entry name" value="Nucleotide-diphossugar_trans"/>
</dbReference>
<name>A0A0G4IWQ9_PLABS</name>